<dbReference type="Pfam" id="PF22558">
    <property type="entry name" value="REase-ARP"/>
    <property type="match status" value="1"/>
</dbReference>
<keyword evidence="2" id="KW-1185">Reference proteome</keyword>
<dbReference type="PATRIC" id="fig|1263870.3.peg.3581"/>
<reference evidence="1 2" key="1">
    <citation type="journal article" date="2013" name="Mar. Genomics">
        <title>Expression of sulfatases in Rhodopirellula baltica and the diversity of sulfatases in the genus Rhodopirellula.</title>
        <authorList>
            <person name="Wegner C.E."/>
            <person name="Richter-Heitmann T."/>
            <person name="Klindworth A."/>
            <person name="Klockow C."/>
            <person name="Richter M."/>
            <person name="Achstetter T."/>
            <person name="Glockner F.O."/>
            <person name="Harder J."/>
        </authorList>
    </citation>
    <scope>NUCLEOTIDE SEQUENCE [LARGE SCALE GENOMIC DNA]</scope>
    <source>
        <strain evidence="1 2">SM41</strain>
    </source>
</reference>
<comment type="caution">
    <text evidence="1">The sequence shown here is derived from an EMBL/GenBank/DDBJ whole genome shotgun (WGS) entry which is preliminary data.</text>
</comment>
<evidence type="ECO:0000313" key="2">
    <source>
        <dbReference type="Proteomes" id="UP000011885"/>
    </source>
</evidence>
<protein>
    <submittedName>
        <fullName evidence="1">Uncharacterized protein</fullName>
    </submittedName>
</protein>
<gene>
    <name evidence="1" type="ORF">RSSM_03368</name>
</gene>
<dbReference type="Proteomes" id="UP000011885">
    <property type="component" value="Unassembled WGS sequence"/>
</dbReference>
<dbReference type="RefSeq" id="WP_008680424.1">
    <property type="nucleotide sequence ID" value="NZ_ANOH01000224.1"/>
</dbReference>
<accession>M5UBL6</accession>
<name>M5UBL6_9BACT</name>
<sequence length="289" mass="32499">MMWDRVKTNPTLYKTALTEDEGDSFRWHTHANQPHSSQVFCVSLFGALRNLCKRDSIVQQILGAAKLTSEERDWTASLEYEDESLLSEFGGSQPTSIDALLKSKNSLFCIEAKFLRDAKAGFGKCSQPKSVNGVSKCAGFFGPGSDMGTQTNAWCRLEAWDGRRSPRTYWTLGRAYFRDSVYARQSEGETCPFNRPHFQLMRNFLFSASLAQREKKSQFGVIVVAPSKFANSLESQITDFRNNVLQPSFGQLIQLVQYEQIVEILMGADASDSTELGVFLAERLNSLIH</sequence>
<evidence type="ECO:0000313" key="1">
    <source>
        <dbReference type="EMBL" id="EMI55231.1"/>
    </source>
</evidence>
<dbReference type="AlphaFoldDB" id="M5UBL6"/>
<dbReference type="EMBL" id="ANOH01000224">
    <property type="protein sequence ID" value="EMI55231.1"/>
    <property type="molecule type" value="Genomic_DNA"/>
</dbReference>
<dbReference type="InterPro" id="IPR054333">
    <property type="entry name" value="REase-ARP-assoc"/>
</dbReference>
<proteinExistence type="predicted"/>
<organism evidence="1 2">
    <name type="scientific">Rhodopirellula sallentina SM41</name>
    <dbReference type="NCBI Taxonomy" id="1263870"/>
    <lineage>
        <taxon>Bacteria</taxon>
        <taxon>Pseudomonadati</taxon>
        <taxon>Planctomycetota</taxon>
        <taxon>Planctomycetia</taxon>
        <taxon>Pirellulales</taxon>
        <taxon>Pirellulaceae</taxon>
        <taxon>Rhodopirellula</taxon>
    </lineage>
</organism>